<keyword evidence="15" id="KW-1185">Reference proteome</keyword>
<dbReference type="GO" id="GO:0000139">
    <property type="term" value="C:Golgi membrane"/>
    <property type="evidence" value="ECO:0007669"/>
    <property type="project" value="UniProtKB-SubCell"/>
</dbReference>
<evidence type="ECO:0000313" key="14">
    <source>
        <dbReference type="EMBL" id="KAK9890812.1"/>
    </source>
</evidence>
<feature type="transmembrane region" description="Helical" evidence="13">
    <location>
        <begin position="167"/>
        <end position="189"/>
    </location>
</feature>
<comment type="subcellular location">
    <subcellularLocation>
        <location evidence="1">Cell membrane</location>
        <topology evidence="1">Multi-pass membrane protein</topology>
    </subcellularLocation>
    <subcellularLocation>
        <location evidence="2">Golgi apparatus membrane</location>
        <topology evidence="2">Multi-pass membrane protein</topology>
    </subcellularLocation>
</comment>
<keyword evidence="6" id="KW-1003">Cell membrane</keyword>
<protein>
    <recommendedName>
        <fullName evidence="4">Sugar transporter SWEET1</fullName>
    </recommendedName>
</protein>
<feature type="transmembrane region" description="Helical" evidence="13">
    <location>
        <begin position="14"/>
        <end position="34"/>
    </location>
</feature>
<feature type="transmembrane region" description="Helical" evidence="13">
    <location>
        <begin position="106"/>
        <end position="122"/>
    </location>
</feature>
<keyword evidence="11" id="KW-0333">Golgi apparatus</keyword>
<evidence type="ECO:0000313" key="15">
    <source>
        <dbReference type="Proteomes" id="UP001431783"/>
    </source>
</evidence>
<dbReference type="InterPro" id="IPR004316">
    <property type="entry name" value="SWEET_rpt"/>
</dbReference>
<feature type="transmembrane region" description="Helical" evidence="13">
    <location>
        <begin position="72"/>
        <end position="94"/>
    </location>
</feature>
<keyword evidence="8 13" id="KW-0812">Transmembrane</keyword>
<feature type="transmembrane region" description="Helical" evidence="13">
    <location>
        <begin position="134"/>
        <end position="155"/>
    </location>
</feature>
<evidence type="ECO:0000256" key="3">
    <source>
        <dbReference type="ARBA" id="ARBA00007809"/>
    </source>
</evidence>
<evidence type="ECO:0000256" key="6">
    <source>
        <dbReference type="ARBA" id="ARBA00022475"/>
    </source>
</evidence>
<dbReference type="PANTHER" id="PTHR10791:SF5">
    <property type="entry name" value="SUGAR TRANSPORTER SWEET"/>
    <property type="match status" value="1"/>
</dbReference>
<keyword evidence="7" id="KW-0762">Sugar transport</keyword>
<dbReference type="Proteomes" id="UP001431783">
    <property type="component" value="Unassembled WGS sequence"/>
</dbReference>
<organism evidence="14 15">
    <name type="scientific">Henosepilachna vigintioctopunctata</name>
    <dbReference type="NCBI Taxonomy" id="420089"/>
    <lineage>
        <taxon>Eukaryota</taxon>
        <taxon>Metazoa</taxon>
        <taxon>Ecdysozoa</taxon>
        <taxon>Arthropoda</taxon>
        <taxon>Hexapoda</taxon>
        <taxon>Insecta</taxon>
        <taxon>Pterygota</taxon>
        <taxon>Neoptera</taxon>
        <taxon>Endopterygota</taxon>
        <taxon>Coleoptera</taxon>
        <taxon>Polyphaga</taxon>
        <taxon>Cucujiformia</taxon>
        <taxon>Coccinelloidea</taxon>
        <taxon>Coccinellidae</taxon>
        <taxon>Epilachninae</taxon>
        <taxon>Epilachnini</taxon>
        <taxon>Henosepilachna</taxon>
    </lineage>
</organism>
<evidence type="ECO:0000256" key="4">
    <source>
        <dbReference type="ARBA" id="ARBA00021741"/>
    </source>
</evidence>
<dbReference type="EMBL" id="JARQZJ010000126">
    <property type="protein sequence ID" value="KAK9890812.1"/>
    <property type="molecule type" value="Genomic_DNA"/>
</dbReference>
<reference evidence="14 15" key="1">
    <citation type="submission" date="2023-03" db="EMBL/GenBank/DDBJ databases">
        <title>Genome insight into feeding habits of ladybird beetles.</title>
        <authorList>
            <person name="Li H.-S."/>
            <person name="Huang Y.-H."/>
            <person name="Pang H."/>
        </authorList>
    </citation>
    <scope>NUCLEOTIDE SEQUENCE [LARGE SCALE GENOMIC DNA]</scope>
    <source>
        <strain evidence="14">SYSU_2023b</strain>
        <tissue evidence="14">Whole body</tissue>
    </source>
</reference>
<dbReference type="GO" id="GO:0051119">
    <property type="term" value="F:sugar transmembrane transporter activity"/>
    <property type="evidence" value="ECO:0007669"/>
    <property type="project" value="InterPro"/>
</dbReference>
<feature type="transmembrane region" description="Helical" evidence="13">
    <location>
        <begin position="46"/>
        <end position="66"/>
    </location>
</feature>
<dbReference type="Gene3D" id="1.20.1280.290">
    <property type="match status" value="2"/>
</dbReference>
<feature type="transmembrane region" description="Helical" evidence="13">
    <location>
        <begin position="195"/>
        <end position="214"/>
    </location>
</feature>
<accession>A0AAW1VD95</accession>
<evidence type="ECO:0000256" key="12">
    <source>
        <dbReference type="ARBA" id="ARBA00023136"/>
    </source>
</evidence>
<comment type="caution">
    <text evidence="14">The sequence shown here is derived from an EMBL/GenBank/DDBJ whole genome shotgun (WGS) entry which is preliminary data.</text>
</comment>
<evidence type="ECO:0000256" key="11">
    <source>
        <dbReference type="ARBA" id="ARBA00023034"/>
    </source>
</evidence>
<comment type="similarity">
    <text evidence="3">Belongs to the SWEET sugar transporter family.</text>
</comment>
<dbReference type="PANTHER" id="PTHR10791">
    <property type="entry name" value="RAG1-ACTIVATING PROTEIN 1"/>
    <property type="match status" value="1"/>
</dbReference>
<evidence type="ECO:0000256" key="9">
    <source>
        <dbReference type="ARBA" id="ARBA00022737"/>
    </source>
</evidence>
<dbReference type="Pfam" id="PF03083">
    <property type="entry name" value="MtN3_slv"/>
    <property type="match status" value="2"/>
</dbReference>
<evidence type="ECO:0000256" key="13">
    <source>
        <dbReference type="SAM" id="Phobius"/>
    </source>
</evidence>
<name>A0AAW1VD95_9CUCU</name>
<evidence type="ECO:0000256" key="2">
    <source>
        <dbReference type="ARBA" id="ARBA00004653"/>
    </source>
</evidence>
<evidence type="ECO:0000256" key="7">
    <source>
        <dbReference type="ARBA" id="ARBA00022597"/>
    </source>
</evidence>
<sequence>MDSLQEKLLPYKELIGKVASVLSIAQFFSGIFICKDIYDRKSTRGISAVPFVGAILIGILVLKYALILDDDAMLTVNIGVIIINTAYVIVYLYYSEDAWKEVFSHFLRGMALVVVVIGYAYIENQDKLEYRYGFIIMILQILLLASPLIDLANIISCKDASSIPFPLTFMAAIVTFLWFIYSIILNNIFMMVQNFISFFVCAIQLGLIFMYGSYND</sequence>
<proteinExistence type="inferred from homology"/>
<evidence type="ECO:0000256" key="8">
    <source>
        <dbReference type="ARBA" id="ARBA00022692"/>
    </source>
</evidence>
<keyword evidence="12 13" id="KW-0472">Membrane</keyword>
<dbReference type="AlphaFoldDB" id="A0AAW1VD95"/>
<keyword evidence="9" id="KW-0677">Repeat</keyword>
<dbReference type="InterPro" id="IPR047664">
    <property type="entry name" value="SWEET"/>
</dbReference>
<dbReference type="FunFam" id="1.20.1280.290:FF:000004">
    <property type="entry name" value="Sugar transporter SWEET"/>
    <property type="match status" value="1"/>
</dbReference>
<evidence type="ECO:0000256" key="10">
    <source>
        <dbReference type="ARBA" id="ARBA00022989"/>
    </source>
</evidence>
<keyword evidence="10 13" id="KW-1133">Transmembrane helix</keyword>
<gene>
    <name evidence="14" type="ORF">WA026_012156</name>
</gene>
<dbReference type="GO" id="GO:0005886">
    <property type="term" value="C:plasma membrane"/>
    <property type="evidence" value="ECO:0007669"/>
    <property type="project" value="UniProtKB-SubCell"/>
</dbReference>
<evidence type="ECO:0000256" key="5">
    <source>
        <dbReference type="ARBA" id="ARBA00022448"/>
    </source>
</evidence>
<keyword evidence="5" id="KW-0813">Transport</keyword>
<evidence type="ECO:0000256" key="1">
    <source>
        <dbReference type="ARBA" id="ARBA00004651"/>
    </source>
</evidence>